<feature type="transmembrane region" description="Helical" evidence="1">
    <location>
        <begin position="12"/>
        <end position="31"/>
    </location>
</feature>
<keyword evidence="1" id="KW-0812">Transmembrane</keyword>
<evidence type="ECO:0008006" key="4">
    <source>
        <dbReference type="Google" id="ProtNLM"/>
    </source>
</evidence>
<proteinExistence type="predicted"/>
<reference evidence="2 3" key="1">
    <citation type="journal article" date="2014" name="Genome Announc.">
        <title>Complete Genome Sequence of Amino Acid-Utilizing Eubacterium acidaminophilum al-2 (DSM 3953).</title>
        <authorList>
            <person name="Poehlein A."/>
            <person name="Andreesen J.R."/>
            <person name="Daniel R."/>
        </authorList>
    </citation>
    <scope>NUCLEOTIDE SEQUENCE [LARGE SCALE GENOMIC DNA]</scope>
    <source>
        <strain evidence="2 3">DSM 3953</strain>
        <plasmid evidence="3">Plasmid EAL2_808p</plasmid>
    </source>
</reference>
<keyword evidence="1" id="KW-1133">Transmembrane helix</keyword>
<dbReference type="eggNOG" id="ENOG5033HB3">
    <property type="taxonomic scope" value="Bacteria"/>
</dbReference>
<gene>
    <name evidence="2" type="ORF">EAL2_808p02840</name>
</gene>
<keyword evidence="2" id="KW-0614">Plasmid</keyword>
<protein>
    <recommendedName>
        <fullName evidence="4">Ferric oxidoreductase domain-containing protein</fullName>
    </recommendedName>
</protein>
<geneLocation type="plasmid" evidence="2 3">
    <name>EAL2_808p</name>
</geneLocation>
<name>W8T7S9_PEPAC</name>
<feature type="transmembrane region" description="Helical" evidence="1">
    <location>
        <begin position="52"/>
        <end position="72"/>
    </location>
</feature>
<evidence type="ECO:0000256" key="1">
    <source>
        <dbReference type="SAM" id="Phobius"/>
    </source>
</evidence>
<evidence type="ECO:0000313" key="2">
    <source>
        <dbReference type="EMBL" id="AHM57789.1"/>
    </source>
</evidence>
<organism evidence="2 3">
    <name type="scientific">Peptoclostridium acidaminophilum DSM 3953</name>
    <dbReference type="NCBI Taxonomy" id="1286171"/>
    <lineage>
        <taxon>Bacteria</taxon>
        <taxon>Bacillati</taxon>
        <taxon>Bacillota</taxon>
        <taxon>Clostridia</taxon>
        <taxon>Peptostreptococcales</taxon>
        <taxon>Peptoclostridiaceae</taxon>
        <taxon>Peptoclostridium</taxon>
    </lineage>
</organism>
<keyword evidence="3" id="KW-1185">Reference proteome</keyword>
<sequence length="165" mass="18980">MNSYEVLKLLGWINIILASTQVSMYIVRRINKHLFKNKSETLKRSAKLLKKIHPYMGGMLAVTATIHGYMLLGGFRLHSGYFAWLIILAVVFFGWAGPRYKMKNWLKIHRALVLVLVGAVLFHVLKMKSLLFQYPYYFSARKSRANCTCRAVPNLSISSSILYFS</sequence>
<evidence type="ECO:0000313" key="3">
    <source>
        <dbReference type="Proteomes" id="UP000019591"/>
    </source>
</evidence>
<accession>W8T7S9</accession>
<dbReference type="EMBL" id="CP007453">
    <property type="protein sequence ID" value="AHM57789.1"/>
    <property type="molecule type" value="Genomic_DNA"/>
</dbReference>
<feature type="transmembrane region" description="Helical" evidence="1">
    <location>
        <begin position="78"/>
        <end position="96"/>
    </location>
</feature>
<dbReference type="Proteomes" id="UP000019591">
    <property type="component" value="Plasmid EAL2_808p"/>
</dbReference>
<feature type="transmembrane region" description="Helical" evidence="1">
    <location>
        <begin position="108"/>
        <end position="125"/>
    </location>
</feature>
<dbReference type="KEGG" id="eac:EAL2_808p02840"/>
<dbReference type="AlphaFoldDB" id="W8T7S9"/>
<keyword evidence="1" id="KW-0472">Membrane</keyword>
<dbReference type="HOGENOM" id="CLU_1608369_0_0_9"/>